<accession>A0A5B9DAE4</accession>
<dbReference type="KEGG" id="psyt:DSAG12_01752"/>
<reference evidence="2 3" key="2">
    <citation type="journal article" date="2024" name="Int. J. Syst. Evol. Microbiol.">
        <title>Promethearchaeum syntrophicum gen. nov., sp. nov., an anaerobic, obligately syntrophic archaeon, the first isolate of the lineage 'Asgard' archaea, and proposal of the new archaeal phylum Promethearchaeota phyl. nov. and kingdom Promethearchaeati regn. nov.</title>
        <authorList>
            <person name="Imachi H."/>
            <person name="Nobu M.K."/>
            <person name="Kato S."/>
            <person name="Takaki Y."/>
            <person name="Miyazaki M."/>
            <person name="Miyata M."/>
            <person name="Ogawara M."/>
            <person name="Saito Y."/>
            <person name="Sakai S."/>
            <person name="Tahara Y.O."/>
            <person name="Takano Y."/>
            <person name="Tasumi E."/>
            <person name="Uematsu K."/>
            <person name="Yoshimura T."/>
            <person name="Itoh T."/>
            <person name="Ohkuma M."/>
            <person name="Takai K."/>
        </authorList>
    </citation>
    <scope>NUCLEOTIDE SEQUENCE [LARGE SCALE GENOMIC DNA]</scope>
    <source>
        <strain evidence="2 3">MK-D1</strain>
    </source>
</reference>
<protein>
    <submittedName>
        <fullName evidence="2">Coiled-coil domain-containing protein</fullName>
    </submittedName>
</protein>
<dbReference type="EMBL" id="CP042905">
    <property type="protein sequence ID" value="QEE15925.1"/>
    <property type="molecule type" value="Genomic_DNA"/>
</dbReference>
<feature type="coiled-coil region" evidence="1">
    <location>
        <begin position="197"/>
        <end position="351"/>
    </location>
</feature>
<keyword evidence="1" id="KW-0175">Coiled coil</keyword>
<keyword evidence="3" id="KW-1185">Reference proteome</keyword>
<proteinExistence type="predicted"/>
<evidence type="ECO:0000313" key="2">
    <source>
        <dbReference type="EMBL" id="QEE15925.1"/>
    </source>
</evidence>
<name>A0A5B9DAE4_9ARCH</name>
<evidence type="ECO:0000313" key="3">
    <source>
        <dbReference type="Proteomes" id="UP000321408"/>
    </source>
</evidence>
<dbReference type="GeneID" id="41329744"/>
<gene>
    <name evidence="2" type="ORF">DSAG12_01752</name>
</gene>
<sequence>MDIGKAIAELKKFIGILEKNSTSSSSSSKFIFHRYLGGNLDSIDSKIGEIFFILQSSITMSKEGLTSTEVNKIIDHKIHSNSFLLPSDSEFTPILNYFFRNRDEFTKEQNEIISFLHEKIQNLQNSIWIENSNVFSFGNRNSIQPDCTINFMEKNDNLAFIFQINNLNLLFNESKEISILNKKISLLNKKIERNHRKENVEKTFEDKQESYEKTIQKLNNDLISTKNEFKSKIAQLYQNLQRIESENAESISENKQLKLENQNFRESIQKLEEECQNLKDEKDVFNEENEMLRENIEESNLKISDLSEEIKNLEILNSELKSSNTELSDKNEALEVKIKKKILKIKEILNEWTSN</sequence>
<evidence type="ECO:0000256" key="1">
    <source>
        <dbReference type="SAM" id="Coils"/>
    </source>
</evidence>
<dbReference type="AlphaFoldDB" id="A0A5B9DAE4"/>
<organism evidence="2 3">
    <name type="scientific">Promethearchaeum syntrophicum</name>
    <dbReference type="NCBI Taxonomy" id="2594042"/>
    <lineage>
        <taxon>Archaea</taxon>
        <taxon>Promethearchaeati</taxon>
        <taxon>Promethearchaeota</taxon>
        <taxon>Promethearchaeia</taxon>
        <taxon>Promethearchaeales</taxon>
        <taxon>Promethearchaeaceae</taxon>
        <taxon>Promethearchaeum</taxon>
    </lineage>
</organism>
<dbReference type="RefSeq" id="WP_147662819.1">
    <property type="nucleotide sequence ID" value="NZ_CP042905.2"/>
</dbReference>
<reference evidence="2 3" key="1">
    <citation type="journal article" date="2020" name="Nature">
        <title>Isolation of an archaeon at the prokaryote-eukaryote interface.</title>
        <authorList>
            <person name="Imachi H."/>
            <person name="Nobu M.K."/>
            <person name="Nakahara N."/>
            <person name="Morono Y."/>
            <person name="Ogawara M."/>
            <person name="Takaki Y."/>
            <person name="Takano Y."/>
            <person name="Uematsu K."/>
            <person name="Ikuta T."/>
            <person name="Ito M."/>
            <person name="Matsui Y."/>
            <person name="Miyazaki M."/>
            <person name="Murata K."/>
            <person name="Saito Y."/>
            <person name="Sakai S."/>
            <person name="Song C."/>
            <person name="Tasumi E."/>
            <person name="Yamanaka Y."/>
            <person name="Yamaguchi T."/>
            <person name="Kamagata Y."/>
            <person name="Tamaki H."/>
            <person name="Takai K."/>
        </authorList>
    </citation>
    <scope>NUCLEOTIDE SEQUENCE [LARGE SCALE GENOMIC DNA]</scope>
    <source>
        <strain evidence="2 3">MK-D1</strain>
    </source>
</reference>
<dbReference type="Proteomes" id="UP000321408">
    <property type="component" value="Chromosome"/>
</dbReference>